<organism evidence="1 2">
    <name type="scientific">Curtobacterium citreum</name>
    <dbReference type="NCBI Taxonomy" id="2036"/>
    <lineage>
        <taxon>Bacteria</taxon>
        <taxon>Bacillati</taxon>
        <taxon>Actinomycetota</taxon>
        <taxon>Actinomycetes</taxon>
        <taxon>Micrococcales</taxon>
        <taxon>Microbacteriaceae</taxon>
        <taxon>Curtobacterium</taxon>
    </lineage>
</organism>
<name>A0A850DPV8_9MICO</name>
<protein>
    <submittedName>
        <fullName evidence="1">Uncharacterized protein</fullName>
    </submittedName>
</protein>
<dbReference type="AlphaFoldDB" id="A0A850DPV8"/>
<gene>
    <name evidence="1" type="ORF">HP467_00655</name>
</gene>
<reference evidence="1 2" key="1">
    <citation type="submission" date="2020-05" db="EMBL/GenBank/DDBJ databases">
        <title>Genome Sequencing of Type Strains.</title>
        <authorList>
            <person name="Lemaire J.F."/>
            <person name="Inderbitzin P."/>
            <person name="Gregorio O.A."/>
            <person name="Collins S.B."/>
            <person name="Wespe N."/>
            <person name="Knight-Connoni V."/>
        </authorList>
    </citation>
    <scope>NUCLEOTIDE SEQUENCE [LARGE SCALE GENOMIC DNA]</scope>
    <source>
        <strain evidence="1 2">DSM 20512</strain>
    </source>
</reference>
<dbReference type="RefSeq" id="WP_175324865.1">
    <property type="nucleotide sequence ID" value="NZ_BAAAWP010000001.1"/>
</dbReference>
<sequence>MDKYKALFTGPAIDVASEIGRLLPDGDRVLVHSQVVPSGVKRGGGGVGVDGRLMNLVTSAVETAVSRSQHIGGEEGSTARTLPNEGGVPVARLTFADGSFADQRLISKPGPEFWSVAAAI</sequence>
<evidence type="ECO:0000313" key="2">
    <source>
        <dbReference type="Proteomes" id="UP000539146"/>
    </source>
</evidence>
<dbReference type="EMBL" id="JABMCG010000046">
    <property type="protein sequence ID" value="NUU26628.1"/>
    <property type="molecule type" value="Genomic_DNA"/>
</dbReference>
<accession>A0A850DPV8</accession>
<proteinExistence type="predicted"/>
<dbReference type="Proteomes" id="UP000539146">
    <property type="component" value="Unassembled WGS sequence"/>
</dbReference>
<evidence type="ECO:0000313" key="1">
    <source>
        <dbReference type="EMBL" id="NUU26628.1"/>
    </source>
</evidence>
<comment type="caution">
    <text evidence="1">The sequence shown here is derived from an EMBL/GenBank/DDBJ whole genome shotgun (WGS) entry which is preliminary data.</text>
</comment>